<feature type="chain" id="PRO_5030881873" description="Sel1 repeat family protein" evidence="3">
    <location>
        <begin position="29"/>
        <end position="532"/>
    </location>
</feature>
<dbReference type="InterPro" id="IPR011990">
    <property type="entry name" value="TPR-like_helical_dom_sf"/>
</dbReference>
<organism evidence="4 5">
    <name type="scientific">Massilia forsythiae</name>
    <dbReference type="NCBI Taxonomy" id="2728020"/>
    <lineage>
        <taxon>Bacteria</taxon>
        <taxon>Pseudomonadati</taxon>
        <taxon>Pseudomonadota</taxon>
        <taxon>Betaproteobacteria</taxon>
        <taxon>Burkholderiales</taxon>
        <taxon>Oxalobacteraceae</taxon>
        <taxon>Telluria group</taxon>
        <taxon>Massilia</taxon>
    </lineage>
</organism>
<feature type="compositionally biased region" description="Low complexity" evidence="2">
    <location>
        <begin position="122"/>
        <end position="135"/>
    </location>
</feature>
<keyword evidence="5" id="KW-1185">Reference proteome</keyword>
<gene>
    <name evidence="4" type="ORF">HH212_19535</name>
</gene>
<dbReference type="SUPFAM" id="SSF81901">
    <property type="entry name" value="HCP-like"/>
    <property type="match status" value="2"/>
</dbReference>
<feature type="region of interest" description="Disordered" evidence="2">
    <location>
        <begin position="114"/>
        <end position="176"/>
    </location>
</feature>
<proteinExistence type="predicted"/>
<dbReference type="PANTHER" id="PTHR46430">
    <property type="entry name" value="PROTEIN SKT5-RELATED"/>
    <property type="match status" value="1"/>
</dbReference>
<dbReference type="Pfam" id="PF08238">
    <property type="entry name" value="Sel1"/>
    <property type="match status" value="7"/>
</dbReference>
<protein>
    <recommendedName>
        <fullName evidence="6">Sel1 repeat family protein</fullName>
    </recommendedName>
</protein>
<dbReference type="InterPro" id="IPR006597">
    <property type="entry name" value="Sel1-like"/>
</dbReference>
<evidence type="ECO:0000313" key="4">
    <source>
        <dbReference type="EMBL" id="QJE01942.1"/>
    </source>
</evidence>
<evidence type="ECO:0000313" key="5">
    <source>
        <dbReference type="Proteomes" id="UP000502415"/>
    </source>
</evidence>
<dbReference type="KEGG" id="mfy:HH212_19535"/>
<feature type="compositionally biased region" description="Basic and acidic residues" evidence="2">
    <location>
        <begin position="136"/>
        <end position="146"/>
    </location>
</feature>
<dbReference type="Gene3D" id="1.25.40.10">
    <property type="entry name" value="Tetratricopeptide repeat domain"/>
    <property type="match status" value="2"/>
</dbReference>
<accession>A0A7Z2VZW8</accession>
<dbReference type="EMBL" id="CP051685">
    <property type="protein sequence ID" value="QJE01942.1"/>
    <property type="molecule type" value="Genomic_DNA"/>
</dbReference>
<dbReference type="AlphaFoldDB" id="A0A7Z2VZW8"/>
<dbReference type="InterPro" id="IPR051726">
    <property type="entry name" value="Chitin_Synth_Reg"/>
</dbReference>
<evidence type="ECO:0000256" key="2">
    <source>
        <dbReference type="SAM" id="MobiDB-lite"/>
    </source>
</evidence>
<keyword evidence="3" id="KW-0732">Signal</keyword>
<sequence length="532" mass="55703">MTPSMHRTRLALVIAALGALPLPGLAQAQMAAAPTTAPAAAEQTAAAQGAASVVIKGARGGATQADTVIAAKSRVLSRKYASSCAFMSSPNAAEDDVALAYMADFGMEDSISNDAPRYSDLAPDGDAANSNGAAGDPRRFSDRAPDGDVSNARLPSSIGAIPGAPDPNAPSVKCGAGDRRFAAGRNAILRKDKSLAQGFEALDRRDYARALALLTAAYKKIGYDEAALALAKMHLYGMGTPRDTGEAVRWLRLVADGRFDPASDGLRFDPKEPQFMTEKVEAAFMLARIHERGIGIKPDPDQARKWYARAADFGFVPARDILGQAWLAGYGGPRDARKGQAYLQDAARAGYVSAQYNLARLYYRGDGSGDGAVPRDLKQAGAWFDAAARAGHPGALFAAGRMFDLGEGVPADPKRAIVYYKEAALKGNGDAEFALGTFFYEGEQVPKNLDTARKLFDAAARQGQADAMFSLGAMAANGEGGPADQAMAWVWFSLAKAAGHAGADAALKALAPKLTAQDRAKADAILKPAAKS</sequence>
<dbReference type="Proteomes" id="UP000502415">
    <property type="component" value="Chromosome"/>
</dbReference>
<evidence type="ECO:0000256" key="1">
    <source>
        <dbReference type="ARBA" id="ARBA00022737"/>
    </source>
</evidence>
<evidence type="ECO:0000256" key="3">
    <source>
        <dbReference type="SAM" id="SignalP"/>
    </source>
</evidence>
<name>A0A7Z2VZW8_9BURK</name>
<feature type="signal peptide" evidence="3">
    <location>
        <begin position="1"/>
        <end position="28"/>
    </location>
</feature>
<dbReference type="RefSeq" id="WP_170204029.1">
    <property type="nucleotide sequence ID" value="NZ_CP051685.1"/>
</dbReference>
<dbReference type="SMART" id="SM00671">
    <property type="entry name" value="SEL1"/>
    <property type="match status" value="7"/>
</dbReference>
<keyword evidence="1" id="KW-0677">Repeat</keyword>
<evidence type="ECO:0008006" key="6">
    <source>
        <dbReference type="Google" id="ProtNLM"/>
    </source>
</evidence>
<reference evidence="4 5" key="1">
    <citation type="submission" date="2020-04" db="EMBL/GenBank/DDBJ databases">
        <title>Genome sequencing of novel species.</title>
        <authorList>
            <person name="Heo J."/>
            <person name="Kim S.-J."/>
            <person name="Kim J.-S."/>
            <person name="Hong S.-B."/>
            <person name="Kwon S.-W."/>
        </authorList>
    </citation>
    <scope>NUCLEOTIDE SEQUENCE [LARGE SCALE GENOMIC DNA]</scope>
    <source>
        <strain evidence="4 5">GN2-R2</strain>
    </source>
</reference>